<dbReference type="PANTHER" id="PTHR22901">
    <property type="entry name" value="SIALATE O-ACETYLESTERASE"/>
    <property type="match status" value="1"/>
</dbReference>
<keyword evidence="1" id="KW-0378">Hydrolase</keyword>
<dbReference type="SUPFAM" id="SSF52266">
    <property type="entry name" value="SGNH hydrolase"/>
    <property type="match status" value="1"/>
</dbReference>
<dbReference type="AlphaFoldDB" id="A0AAU8J8H6"/>
<proteinExistence type="predicted"/>
<dbReference type="Gene3D" id="3.40.50.1110">
    <property type="entry name" value="SGNH hydrolase"/>
    <property type="match status" value="1"/>
</dbReference>
<dbReference type="Pfam" id="PF03629">
    <property type="entry name" value="SASA"/>
    <property type="match status" value="1"/>
</dbReference>
<sequence>MKITVIFLGLLFFFLMTFYLSGDTNQGFVTLTLPSIFSDRMVLQQQRNVSIWGWDKPGTAIAVTFRGQKILTQAELDGKWIASVNTGAAGGPFTLLISGTKQQKLEDVLVGEVWVAGGQSNMWWPVSRSLPIDPVSDSDLGDSETRLPCPSCDPEIRVWDANTAPNSEGWRARQPQKTVQAEWKITTPETVGNFPATAYFFARELHQTLKVPIGIVHLAVPGQKIETFFSNEFIQVNLPHLVNNSGDKNQPNYEGKAAELFNGMVYPAAPYSARGFIWWQGESNAGEFLTYRVLFPALIQEWRRWWHNENAPFLFVELANFLEKQTYPVEEDPWPSLRDAQKEGLKLPNTAMISTIDILPDTANPNEIHPPNKQLAGHRLYLAAIANVYGQKDIPWSGPQYQSVQFEDGKAIVTFNYVGAGLMVPNGGELKGFALAGSDRRFFWADAKIQNNQVILTSKAVPNPVVVRYGWANNPIGNLYNQAGLPAFPFRSDPWTLGLNKAEWKNMEMVELAAYIQRELMPQNPQQKLIWQQIYQAIASSQKSKAKQLIVTLRQQPIAEANLDRALPILDSKIKS</sequence>
<dbReference type="EMBL" id="CP159837">
    <property type="protein sequence ID" value="XCM35047.1"/>
    <property type="molecule type" value="Genomic_DNA"/>
</dbReference>
<dbReference type="PANTHER" id="PTHR22901:SF0">
    <property type="entry name" value="SIALATE O-ACETYLESTERASE"/>
    <property type="match status" value="1"/>
</dbReference>
<feature type="domain" description="Sialate O-acetylesterase" evidence="2">
    <location>
        <begin position="112"/>
        <end position="359"/>
    </location>
</feature>
<evidence type="ECO:0000256" key="1">
    <source>
        <dbReference type="ARBA" id="ARBA00022801"/>
    </source>
</evidence>
<dbReference type="InterPro" id="IPR036514">
    <property type="entry name" value="SGNH_hydro_sf"/>
</dbReference>
<organism evidence="3">
    <name type="scientific">Planktothricoides raciborskii GIHE-MW2</name>
    <dbReference type="NCBI Taxonomy" id="2792601"/>
    <lineage>
        <taxon>Bacteria</taxon>
        <taxon>Bacillati</taxon>
        <taxon>Cyanobacteriota</taxon>
        <taxon>Cyanophyceae</taxon>
        <taxon>Oscillatoriophycideae</taxon>
        <taxon>Oscillatoriales</taxon>
        <taxon>Oscillatoriaceae</taxon>
        <taxon>Planktothricoides</taxon>
    </lineage>
</organism>
<evidence type="ECO:0000313" key="3">
    <source>
        <dbReference type="EMBL" id="XCM35047.1"/>
    </source>
</evidence>
<protein>
    <submittedName>
        <fullName evidence="3">Sialate O-acetylesterase</fullName>
    </submittedName>
</protein>
<name>A0AAU8J8H6_9CYAN</name>
<dbReference type="GO" id="GO:0005975">
    <property type="term" value="P:carbohydrate metabolic process"/>
    <property type="evidence" value="ECO:0007669"/>
    <property type="project" value="TreeGrafter"/>
</dbReference>
<dbReference type="InterPro" id="IPR039329">
    <property type="entry name" value="SIAE"/>
</dbReference>
<evidence type="ECO:0000259" key="2">
    <source>
        <dbReference type="Pfam" id="PF03629"/>
    </source>
</evidence>
<accession>A0AAU8J8H6</accession>
<reference evidence="3" key="1">
    <citation type="submission" date="2024-07" db="EMBL/GenBank/DDBJ databases">
        <authorList>
            <person name="Kim Y.J."/>
            <person name="Jeong J.Y."/>
        </authorList>
    </citation>
    <scope>NUCLEOTIDE SEQUENCE</scope>
    <source>
        <strain evidence="3">GIHE-MW2</strain>
    </source>
</reference>
<dbReference type="RefSeq" id="WP_354634766.1">
    <property type="nucleotide sequence ID" value="NZ_CP159837.1"/>
</dbReference>
<dbReference type="GO" id="GO:0001681">
    <property type="term" value="F:sialate O-acetylesterase activity"/>
    <property type="evidence" value="ECO:0007669"/>
    <property type="project" value="InterPro"/>
</dbReference>
<gene>
    <name evidence="3" type="ORF">ABWT76_003700</name>
</gene>
<dbReference type="InterPro" id="IPR005181">
    <property type="entry name" value="SASA"/>
</dbReference>